<evidence type="ECO:0000256" key="2">
    <source>
        <dbReference type="ARBA" id="ARBA00022801"/>
    </source>
</evidence>
<dbReference type="RefSeq" id="XP_022470810.1">
    <property type="nucleotide sequence ID" value="XM_022622675.1"/>
</dbReference>
<dbReference type="SMART" id="SM00490">
    <property type="entry name" value="HELICc"/>
    <property type="match status" value="1"/>
</dbReference>
<feature type="domain" description="Helicase C-terminal" evidence="5">
    <location>
        <begin position="692"/>
        <end position="856"/>
    </location>
</feature>
<keyword evidence="7" id="KW-1185">Reference proteome</keyword>
<evidence type="ECO:0000313" key="7">
    <source>
        <dbReference type="Proteomes" id="UP000176998"/>
    </source>
</evidence>
<keyword evidence="1" id="KW-0547">Nucleotide-binding</keyword>
<dbReference type="PROSITE" id="PS51194">
    <property type="entry name" value="HELICASE_CTER"/>
    <property type="match status" value="1"/>
</dbReference>
<dbReference type="SMART" id="SM00487">
    <property type="entry name" value="DEXDc"/>
    <property type="match status" value="1"/>
</dbReference>
<evidence type="ECO:0000259" key="5">
    <source>
        <dbReference type="PROSITE" id="PS51194"/>
    </source>
</evidence>
<dbReference type="InterPro" id="IPR050496">
    <property type="entry name" value="SNF2_RAD54_helicase_repair"/>
</dbReference>
<feature type="region of interest" description="Disordered" evidence="4">
    <location>
        <begin position="1"/>
        <end position="37"/>
    </location>
</feature>
<keyword evidence="2" id="KW-0378">Hydrolase</keyword>
<dbReference type="GeneID" id="34564185"/>
<dbReference type="STRING" id="1209926.A0A1G4AX00"/>
<dbReference type="EMBL" id="MJBS01000115">
    <property type="protein sequence ID" value="OHE93646.1"/>
    <property type="molecule type" value="Genomic_DNA"/>
</dbReference>
<sequence length="884" mass="99384">MSGSRKRKGNGEAKRGRDKKARRGEHEAHPLDSLLGGARRARVYNSLQSDAIFRQHLEKELREITDQLDNLAQGVAQRPKLDAYTKATISSLEMLEKMLTALTIEESDTETGSTALDNDNTDAEIEETAFQKARQDLEKLIHTVEDSFCDEQDDYEIFFRDHDIQYTEAQKIEEDEKPKSDQPSEAGSIQRSITRTRTADPGSLDGRSLVDRDYVRFRGEWVHIDEFLGDKWKNKASAIHNISLPFLPPIPGLKTSLTVWQRYGVKKMLRCIEEFKGCILADEMGMGKTLTCIITALLYRKSNPTTGFILVGKAPKFFVLEDARTTAEDIIRIDPAFVLVTWGFIKSRHNASKLRRALQRLSKIRGFGGLHSEYSSYLPQGNIPERENEVLHSDLYDFLGKSSIVCILDEAQLAKNQETVAHQAVLSLPIPVKIPVSGSIIHNTWADGGGIVAQTGLGIFNNVQHFQNMFSVAGKNDNSGYSYELAPERKNHLLRLLLTITISRSASLLQLPNREEHVVDFTISDAAVALIGDSIAKFFKVCHMPKTKGGRKAILHMVKAQKHASNQLLLIPIRPPRAEYGTDSEGSQSGVDNDEDQDSEASYHADESLSSDDGDTEESDGENEATHDESDGEHEATHDESTRSSSEVELESDIDIAMHDDEDETDTWTDSEKVVWERILKNASNEDVLSPRVSKILECLQGIFHSHPGEKIIIFSTYVRFLDIIELAIHRNASLNFHPLRFDGSVGREERDRRATEFDENPSLPVMMVSKGAGGVGMDLTVASHIIQCEAWWNGNDEAQAHFRCWRGGQTRKVHIWRIMATNSAVDHYIVTRNQQKMNLVGEFMSLLRRNDEDAIILPRLFTKEDEEREIEAGTDTEDSADDP</sequence>
<feature type="compositionally biased region" description="Acidic residues" evidence="4">
    <location>
        <begin position="609"/>
        <end position="623"/>
    </location>
</feature>
<accession>A0A1G4AX00</accession>
<dbReference type="CDD" id="cd18793">
    <property type="entry name" value="SF2_C_SNF"/>
    <property type="match status" value="1"/>
</dbReference>
<dbReference type="PANTHER" id="PTHR45629">
    <property type="entry name" value="SNF2/RAD54 FAMILY MEMBER"/>
    <property type="match status" value="1"/>
</dbReference>
<feature type="compositionally biased region" description="Polar residues" evidence="4">
    <location>
        <begin position="183"/>
        <end position="196"/>
    </location>
</feature>
<comment type="caution">
    <text evidence="6">The sequence shown here is derived from an EMBL/GenBank/DDBJ whole genome shotgun (WGS) entry which is preliminary data.</text>
</comment>
<dbReference type="InterPro" id="IPR027417">
    <property type="entry name" value="P-loop_NTPase"/>
</dbReference>
<dbReference type="Pfam" id="PF00271">
    <property type="entry name" value="Helicase_C"/>
    <property type="match status" value="1"/>
</dbReference>
<dbReference type="GO" id="GO:0016787">
    <property type="term" value="F:hydrolase activity"/>
    <property type="evidence" value="ECO:0007669"/>
    <property type="project" value="UniProtKB-KW"/>
</dbReference>
<dbReference type="Gene3D" id="3.40.50.10810">
    <property type="entry name" value="Tandem AAA-ATPase domain"/>
    <property type="match status" value="1"/>
</dbReference>
<feature type="compositionally biased region" description="Basic and acidic residues" evidence="4">
    <location>
        <begin position="169"/>
        <end position="182"/>
    </location>
</feature>
<proteinExistence type="predicted"/>
<evidence type="ECO:0000256" key="4">
    <source>
        <dbReference type="SAM" id="MobiDB-lite"/>
    </source>
</evidence>
<dbReference type="InterPro" id="IPR001650">
    <property type="entry name" value="Helicase_C-like"/>
</dbReference>
<gene>
    <name evidence="6" type="ORF">CORC01_11049</name>
</gene>
<dbReference type="PANTHER" id="PTHR45629:SF7">
    <property type="entry name" value="DNA EXCISION REPAIR PROTEIN ERCC-6-RELATED"/>
    <property type="match status" value="1"/>
</dbReference>
<evidence type="ECO:0000313" key="6">
    <source>
        <dbReference type="EMBL" id="OHE93646.1"/>
    </source>
</evidence>
<dbReference type="InterPro" id="IPR000330">
    <property type="entry name" value="SNF2_N"/>
</dbReference>
<feature type="region of interest" description="Disordered" evidence="4">
    <location>
        <begin position="169"/>
        <end position="204"/>
    </location>
</feature>
<evidence type="ECO:0000256" key="3">
    <source>
        <dbReference type="ARBA" id="ARBA00022840"/>
    </source>
</evidence>
<dbReference type="Gene3D" id="3.40.50.300">
    <property type="entry name" value="P-loop containing nucleotide triphosphate hydrolases"/>
    <property type="match status" value="1"/>
</dbReference>
<dbReference type="AlphaFoldDB" id="A0A1G4AX00"/>
<dbReference type="Pfam" id="PF00176">
    <property type="entry name" value="SNF2-rel_dom"/>
    <property type="match status" value="2"/>
</dbReference>
<dbReference type="InterPro" id="IPR049730">
    <property type="entry name" value="SNF2/RAD54-like_C"/>
</dbReference>
<dbReference type="InterPro" id="IPR038718">
    <property type="entry name" value="SNF2-like_sf"/>
</dbReference>
<organism evidence="6 7">
    <name type="scientific">Colletotrichum orchidophilum</name>
    <dbReference type="NCBI Taxonomy" id="1209926"/>
    <lineage>
        <taxon>Eukaryota</taxon>
        <taxon>Fungi</taxon>
        <taxon>Dikarya</taxon>
        <taxon>Ascomycota</taxon>
        <taxon>Pezizomycotina</taxon>
        <taxon>Sordariomycetes</taxon>
        <taxon>Hypocreomycetidae</taxon>
        <taxon>Glomerellales</taxon>
        <taxon>Glomerellaceae</taxon>
        <taxon>Colletotrichum</taxon>
    </lineage>
</organism>
<dbReference type="SUPFAM" id="SSF52540">
    <property type="entry name" value="P-loop containing nucleoside triphosphate hydrolases"/>
    <property type="match status" value="2"/>
</dbReference>
<feature type="compositionally biased region" description="Basic and acidic residues" evidence="4">
    <location>
        <begin position="624"/>
        <end position="642"/>
    </location>
</feature>
<dbReference type="OrthoDB" id="5244781at2759"/>
<name>A0A1G4AX00_9PEZI</name>
<reference evidence="6 7" key="1">
    <citation type="submission" date="2016-09" db="EMBL/GenBank/DDBJ databases">
        <authorList>
            <person name="Capua I."/>
            <person name="De Benedictis P."/>
            <person name="Joannis T."/>
            <person name="Lombin L.H."/>
            <person name="Cattoli G."/>
        </authorList>
    </citation>
    <scope>NUCLEOTIDE SEQUENCE [LARGE SCALE GENOMIC DNA]</scope>
    <source>
        <strain evidence="6 7">IMI 309357</strain>
    </source>
</reference>
<dbReference type="InterPro" id="IPR014001">
    <property type="entry name" value="Helicase_ATP-bd"/>
</dbReference>
<feature type="region of interest" description="Disordered" evidence="4">
    <location>
        <begin position="577"/>
        <end position="650"/>
    </location>
</feature>
<keyword evidence="3" id="KW-0067">ATP-binding</keyword>
<protein>
    <submittedName>
        <fullName evidence="6">DNA repair protein RAD5</fullName>
    </submittedName>
</protein>
<dbReference type="Proteomes" id="UP000176998">
    <property type="component" value="Unassembled WGS sequence"/>
</dbReference>
<dbReference type="GO" id="GO:0005524">
    <property type="term" value="F:ATP binding"/>
    <property type="evidence" value="ECO:0007669"/>
    <property type="project" value="InterPro"/>
</dbReference>
<evidence type="ECO:0000256" key="1">
    <source>
        <dbReference type="ARBA" id="ARBA00022741"/>
    </source>
</evidence>